<name>A0A0J9E6L4_9RHOB</name>
<feature type="transmembrane region" description="Helical" evidence="8">
    <location>
        <begin position="218"/>
        <end position="237"/>
    </location>
</feature>
<evidence type="ECO:0000256" key="7">
    <source>
        <dbReference type="ARBA" id="ARBA00023136"/>
    </source>
</evidence>
<evidence type="ECO:0000256" key="8">
    <source>
        <dbReference type="SAM" id="Phobius"/>
    </source>
</evidence>
<dbReference type="EMBL" id="LFTY01000002">
    <property type="protein sequence ID" value="KMW57464.1"/>
    <property type="molecule type" value="Genomic_DNA"/>
</dbReference>
<dbReference type="InterPro" id="IPR004626">
    <property type="entry name" value="RarD"/>
</dbReference>
<comment type="caution">
    <text evidence="10">The sequence shown here is derived from an EMBL/GenBank/DDBJ whole genome shotgun (WGS) entry which is preliminary data.</text>
</comment>
<keyword evidence="11" id="KW-1185">Reference proteome</keyword>
<evidence type="ECO:0000313" key="11">
    <source>
        <dbReference type="Proteomes" id="UP000037178"/>
    </source>
</evidence>
<feature type="transmembrane region" description="Helical" evidence="8">
    <location>
        <begin position="43"/>
        <end position="59"/>
    </location>
</feature>
<sequence length="314" mass="33845">MRPAAQGLIALVAANVIWGLSPAFYKLIDHVPPLEVLSHRTVWSLVLFGLYLALQGRLAEITRALRAPGEGWRICVAAAMVSVNWTLFIWAVQVDRVMEASLGYFIFPLLSVLLGVVFFGEALGRAKLAAVALAGTGVLVLTVGLGVPPYLSLILAATFGAYSVLTKNARTGPVVSVTAEVLLFTPFALVWLWGVHAHGWVALTETAVGAFGTSWRDSLILVLSGPMTAGPMMLFAFGARRLQLATVGLMQYLNPTLQFLLAVAIFAEPFTRWHGIAFPLIWLALAVYSLEALRQERAARRAAMASSTEAATEK</sequence>
<comment type="subcellular location">
    <subcellularLocation>
        <location evidence="1">Cell membrane</location>
        <topology evidence="1">Multi-pass membrane protein</topology>
    </subcellularLocation>
</comment>
<dbReference type="Proteomes" id="UP000037178">
    <property type="component" value="Unassembled WGS sequence"/>
</dbReference>
<evidence type="ECO:0000256" key="1">
    <source>
        <dbReference type="ARBA" id="ARBA00004651"/>
    </source>
</evidence>
<evidence type="ECO:0000313" key="10">
    <source>
        <dbReference type="EMBL" id="KMW57464.1"/>
    </source>
</evidence>
<organism evidence="10 11">
    <name type="scientific">Candidatus Rhodobacter oscarellae</name>
    <dbReference type="NCBI Taxonomy" id="1675527"/>
    <lineage>
        <taxon>Bacteria</taxon>
        <taxon>Pseudomonadati</taxon>
        <taxon>Pseudomonadota</taxon>
        <taxon>Alphaproteobacteria</taxon>
        <taxon>Rhodobacterales</taxon>
        <taxon>Rhodobacter group</taxon>
        <taxon>Rhodobacter</taxon>
    </lineage>
</organism>
<keyword evidence="6 8" id="KW-1133">Transmembrane helix</keyword>
<keyword evidence="5 8" id="KW-0812">Transmembrane</keyword>
<feature type="transmembrane region" description="Helical" evidence="8">
    <location>
        <begin position="126"/>
        <end position="143"/>
    </location>
</feature>
<feature type="transmembrane region" description="Helical" evidence="8">
    <location>
        <begin position="273"/>
        <end position="293"/>
    </location>
</feature>
<feature type="transmembrane region" description="Helical" evidence="8">
    <location>
        <begin position="149"/>
        <end position="165"/>
    </location>
</feature>
<feature type="domain" description="EamA" evidence="9">
    <location>
        <begin position="7"/>
        <end position="142"/>
    </location>
</feature>
<evidence type="ECO:0000259" key="9">
    <source>
        <dbReference type="Pfam" id="PF00892"/>
    </source>
</evidence>
<feature type="transmembrane region" description="Helical" evidence="8">
    <location>
        <begin position="71"/>
        <end position="90"/>
    </location>
</feature>
<accession>A0A0J9E6L4</accession>
<feature type="transmembrane region" description="Helical" evidence="8">
    <location>
        <begin position="177"/>
        <end position="198"/>
    </location>
</feature>
<dbReference type="STRING" id="1675527.AIOL_002429"/>
<dbReference type="NCBIfam" id="TIGR00688">
    <property type="entry name" value="rarD"/>
    <property type="match status" value="1"/>
</dbReference>
<dbReference type="RefSeq" id="WP_049643190.1">
    <property type="nucleotide sequence ID" value="NZ_LFTY01000002.1"/>
</dbReference>
<dbReference type="Pfam" id="PF00892">
    <property type="entry name" value="EamA"/>
    <property type="match status" value="1"/>
</dbReference>
<evidence type="ECO:0000256" key="5">
    <source>
        <dbReference type="ARBA" id="ARBA00022692"/>
    </source>
</evidence>
<dbReference type="GO" id="GO:0005886">
    <property type="term" value="C:plasma membrane"/>
    <property type="evidence" value="ECO:0007669"/>
    <property type="project" value="UniProtKB-SubCell"/>
</dbReference>
<keyword evidence="4" id="KW-1003">Cell membrane</keyword>
<feature type="transmembrane region" description="Helical" evidence="8">
    <location>
        <begin position="102"/>
        <end position="119"/>
    </location>
</feature>
<dbReference type="InterPro" id="IPR037185">
    <property type="entry name" value="EmrE-like"/>
</dbReference>
<reference evidence="10 11" key="1">
    <citation type="submission" date="2015-06" db="EMBL/GenBank/DDBJ databases">
        <title>Draft genome sequence of an Alphaproteobacteria species associated to the Mediterranean sponge Oscarella lobularis.</title>
        <authorList>
            <person name="Jourda C."/>
            <person name="Santini S."/>
            <person name="Claverie J.-M."/>
        </authorList>
    </citation>
    <scope>NUCLEOTIDE SEQUENCE [LARGE SCALE GENOMIC DNA]</scope>
    <source>
        <strain evidence="10">IGS</strain>
    </source>
</reference>
<dbReference type="PANTHER" id="PTHR22911">
    <property type="entry name" value="ACYL-MALONYL CONDENSING ENZYME-RELATED"/>
    <property type="match status" value="1"/>
</dbReference>
<gene>
    <name evidence="10" type="ORF">AIOL_002429</name>
</gene>
<evidence type="ECO:0000256" key="6">
    <source>
        <dbReference type="ARBA" id="ARBA00022989"/>
    </source>
</evidence>
<dbReference type="InterPro" id="IPR000620">
    <property type="entry name" value="EamA_dom"/>
</dbReference>
<protein>
    <submittedName>
        <fullName evidence="10">RarD protein</fullName>
    </submittedName>
</protein>
<dbReference type="OrthoDB" id="369870at2"/>
<dbReference type="AlphaFoldDB" id="A0A0J9E6L4"/>
<dbReference type="PANTHER" id="PTHR22911:SF137">
    <property type="entry name" value="SOLUTE CARRIER FAMILY 35 MEMBER G2-RELATED"/>
    <property type="match status" value="1"/>
</dbReference>
<evidence type="ECO:0000256" key="2">
    <source>
        <dbReference type="ARBA" id="ARBA00007362"/>
    </source>
</evidence>
<proteinExistence type="inferred from homology"/>
<evidence type="ECO:0000256" key="3">
    <source>
        <dbReference type="ARBA" id="ARBA00022448"/>
    </source>
</evidence>
<keyword evidence="7 8" id="KW-0472">Membrane</keyword>
<dbReference type="SUPFAM" id="SSF103481">
    <property type="entry name" value="Multidrug resistance efflux transporter EmrE"/>
    <property type="match status" value="2"/>
</dbReference>
<evidence type="ECO:0000256" key="4">
    <source>
        <dbReference type="ARBA" id="ARBA00022475"/>
    </source>
</evidence>
<keyword evidence="3" id="KW-0813">Transport</keyword>
<feature type="transmembrane region" description="Helical" evidence="8">
    <location>
        <begin position="249"/>
        <end position="267"/>
    </location>
</feature>
<comment type="similarity">
    <text evidence="2">Belongs to the EamA transporter family.</text>
</comment>